<organism evidence="3 4">
    <name type="scientific">Sporormia fimetaria CBS 119925</name>
    <dbReference type="NCBI Taxonomy" id="1340428"/>
    <lineage>
        <taxon>Eukaryota</taxon>
        <taxon>Fungi</taxon>
        <taxon>Dikarya</taxon>
        <taxon>Ascomycota</taxon>
        <taxon>Pezizomycotina</taxon>
        <taxon>Dothideomycetes</taxon>
        <taxon>Pleosporomycetidae</taxon>
        <taxon>Pleosporales</taxon>
        <taxon>Sporormiaceae</taxon>
        <taxon>Sporormia</taxon>
    </lineage>
</organism>
<dbReference type="GO" id="GO:0032007">
    <property type="term" value="P:negative regulation of TOR signaling"/>
    <property type="evidence" value="ECO:0007669"/>
    <property type="project" value="TreeGrafter"/>
</dbReference>
<evidence type="ECO:0000256" key="2">
    <source>
        <dbReference type="SAM" id="MobiDB-lite"/>
    </source>
</evidence>
<name>A0A6A6V2V9_9PLEO</name>
<accession>A0A6A6V2V9</accession>
<feature type="compositionally biased region" description="Basic and acidic residues" evidence="2">
    <location>
        <begin position="955"/>
        <end position="964"/>
    </location>
</feature>
<dbReference type="AlphaFoldDB" id="A0A6A6V2V9"/>
<sequence length="1071" mass="120303">MAAAGSMREVVRLLHSTFAASTVPYPLPEEVLQSLDAFLYRRHETDYDAQRLHDELLSLYKKHVTGDKEKNSSFISALRRLRPALSGEACHRQWWELVVKPTIYSVGRKRNELEEARRFLQDILVFDPDEDKQGEYARLSKDFSKTLLEAYLSKTKAPSGSTDFISPEDDFVAGVLESILVKFGCRKPKEFFFAVDELFVRSQYRLQMLSLLSAFLRIQPPHLYTVMDTPFFEHLEKCLLIDTSTTAIQLAILNLVMLLPHVTGSLTADHHLAKLFLIYSRALCWDKYATLGDTNSVRTPNEQDDQGVQSDTDEDPLWEQLHGHEGHSDGAPDVLHYFTFLYGLFPLNFASFLRKPRKYLKGQNFPGAEDFELDPTLIHTRTEPLRRVHLLHPNMFTTTVEDELTENRWLKADAADVVTECLGLCVAMSSTLDDPGPPPSSELPPIPSSGSPDRQECGPGKDTNEQDVTSVAENSESRRNSQSTLTSPSAAMQQDGTLEASRKAKSLRTSPSPSPLLKGRIMQDSPTLPPIEQTPKHDLRSVPPLDVPHIQSPAERLDSIFASNRAPATEALQQPERQHKGMAALQREIMLLRNDLNFERYLKQQHVAHIAQLQRKHIGEARDAAETQNLIIANRTLKSRLAKANELYAQLKKETLTSRSQSKKWEAELSAKVKSYRDNLKARQENDEELQFQLQKSQQDCEMLRQIVKKAEEKQLQAEQKSRSLQYGLDDYSILRSDLEAAENKALASEHQRKELSALLAERDKLRDDLHVANMRLNSREAERERAIKDYEQHIEALELRVRDAEWTQSKPGELSPSAKRMIDSAVAVSNAKLQQLKGAHQRLSEQHTELEIKYLDLKAQVEMERGQPRGPGRYPLNGSTRDGNRSEHVSPTRAATPPHLAYMSGPVTMPVLPEQGERDGYIGVGHDGSRSGAVSPTTARSPSRKASTSTARPVRLESLHAKTADPTGFGQDYSSMRRPSLSHQFHHNPTSGLITAPATTAVTPAAAIGSSQSARSLDTESSNGANSTGNGNTDPNSTKKKSKDKASKPEVRYYGRGESRLQRYRSYVER</sequence>
<protein>
    <recommendedName>
        <fullName evidence="5">Hamartin</fullName>
    </recommendedName>
</protein>
<feature type="compositionally biased region" description="Polar residues" evidence="2">
    <location>
        <begin position="466"/>
        <end position="496"/>
    </location>
</feature>
<feature type="coiled-coil region" evidence="1">
    <location>
        <begin position="834"/>
        <end position="861"/>
    </location>
</feature>
<keyword evidence="1" id="KW-0175">Coiled coil</keyword>
<dbReference type="Pfam" id="PF04388">
    <property type="entry name" value="Hamartin"/>
    <property type="match status" value="1"/>
</dbReference>
<dbReference type="GO" id="GO:0051726">
    <property type="term" value="P:regulation of cell cycle"/>
    <property type="evidence" value="ECO:0007669"/>
    <property type="project" value="TreeGrafter"/>
</dbReference>
<feature type="region of interest" description="Disordered" evidence="2">
    <location>
        <begin position="431"/>
        <end position="550"/>
    </location>
</feature>
<dbReference type="OrthoDB" id="6022054at2759"/>
<dbReference type="PANTHER" id="PTHR15154">
    <property type="entry name" value="HAMARTIN"/>
    <property type="match status" value="1"/>
</dbReference>
<proteinExistence type="predicted"/>
<feature type="compositionally biased region" description="Low complexity" evidence="2">
    <location>
        <begin position="1020"/>
        <end position="1037"/>
    </location>
</feature>
<feature type="compositionally biased region" description="Basic and acidic residues" evidence="2">
    <location>
        <begin position="1045"/>
        <end position="1071"/>
    </location>
</feature>
<feature type="compositionally biased region" description="Polar residues" evidence="2">
    <location>
        <begin position="933"/>
        <end position="952"/>
    </location>
</feature>
<dbReference type="GO" id="GO:0033596">
    <property type="term" value="C:TSC1-TSC2 complex"/>
    <property type="evidence" value="ECO:0007669"/>
    <property type="project" value="TreeGrafter"/>
</dbReference>
<evidence type="ECO:0000256" key="1">
    <source>
        <dbReference type="SAM" id="Coils"/>
    </source>
</evidence>
<dbReference type="InterPro" id="IPR007483">
    <property type="entry name" value="Hamartin"/>
</dbReference>
<reference evidence="3" key="1">
    <citation type="journal article" date="2020" name="Stud. Mycol.">
        <title>101 Dothideomycetes genomes: a test case for predicting lifestyles and emergence of pathogens.</title>
        <authorList>
            <person name="Haridas S."/>
            <person name="Albert R."/>
            <person name="Binder M."/>
            <person name="Bloem J."/>
            <person name="Labutti K."/>
            <person name="Salamov A."/>
            <person name="Andreopoulos B."/>
            <person name="Baker S."/>
            <person name="Barry K."/>
            <person name="Bills G."/>
            <person name="Bluhm B."/>
            <person name="Cannon C."/>
            <person name="Castanera R."/>
            <person name="Culley D."/>
            <person name="Daum C."/>
            <person name="Ezra D."/>
            <person name="Gonzalez J."/>
            <person name="Henrissat B."/>
            <person name="Kuo A."/>
            <person name="Liang C."/>
            <person name="Lipzen A."/>
            <person name="Lutzoni F."/>
            <person name="Magnuson J."/>
            <person name="Mondo S."/>
            <person name="Nolan M."/>
            <person name="Ohm R."/>
            <person name="Pangilinan J."/>
            <person name="Park H.-J."/>
            <person name="Ramirez L."/>
            <person name="Alfaro M."/>
            <person name="Sun H."/>
            <person name="Tritt A."/>
            <person name="Yoshinaga Y."/>
            <person name="Zwiers L.-H."/>
            <person name="Turgeon B."/>
            <person name="Goodwin S."/>
            <person name="Spatafora J."/>
            <person name="Crous P."/>
            <person name="Grigoriev I."/>
        </authorList>
    </citation>
    <scope>NUCLEOTIDE SEQUENCE</scope>
    <source>
        <strain evidence="3">CBS 119925</strain>
    </source>
</reference>
<dbReference type="EMBL" id="MU006590">
    <property type="protein sequence ID" value="KAF2744196.1"/>
    <property type="molecule type" value="Genomic_DNA"/>
</dbReference>
<evidence type="ECO:0008006" key="5">
    <source>
        <dbReference type="Google" id="ProtNLM"/>
    </source>
</evidence>
<dbReference type="PANTHER" id="PTHR15154:SF2">
    <property type="entry name" value="HAMARTIN"/>
    <property type="match status" value="1"/>
</dbReference>
<feature type="region of interest" description="Disordered" evidence="2">
    <location>
        <begin position="865"/>
        <end position="996"/>
    </location>
</feature>
<feature type="region of interest" description="Disordered" evidence="2">
    <location>
        <begin position="1008"/>
        <end position="1071"/>
    </location>
</feature>
<evidence type="ECO:0000313" key="3">
    <source>
        <dbReference type="EMBL" id="KAF2744196.1"/>
    </source>
</evidence>
<evidence type="ECO:0000313" key="4">
    <source>
        <dbReference type="Proteomes" id="UP000799440"/>
    </source>
</evidence>
<feature type="coiled-coil region" evidence="1">
    <location>
        <begin position="694"/>
        <end position="808"/>
    </location>
</feature>
<gene>
    <name evidence="3" type="ORF">M011DRAFT_470611</name>
</gene>
<keyword evidence="4" id="KW-1185">Reference proteome</keyword>
<dbReference type="Proteomes" id="UP000799440">
    <property type="component" value="Unassembled WGS sequence"/>
</dbReference>
<feature type="compositionally biased region" description="Polar residues" evidence="2">
    <location>
        <begin position="295"/>
        <end position="310"/>
    </location>
</feature>
<feature type="compositionally biased region" description="Polar residues" evidence="2">
    <location>
        <begin position="982"/>
        <end position="994"/>
    </location>
</feature>
<feature type="compositionally biased region" description="Pro residues" evidence="2">
    <location>
        <begin position="435"/>
        <end position="447"/>
    </location>
</feature>
<feature type="region of interest" description="Disordered" evidence="2">
    <location>
        <begin position="295"/>
        <end position="325"/>
    </location>
</feature>